<dbReference type="AlphaFoldDB" id="D6Y6F4"/>
<dbReference type="OrthoDB" id="3463898at2"/>
<dbReference type="KEGG" id="tbi:Tbis_0802"/>
<dbReference type="STRING" id="469371.Tbis_0802"/>
<dbReference type="HOGENOM" id="CLU_027642_0_0_11"/>
<accession>D6Y6F4</accession>
<feature type="transmembrane region" description="Helical" evidence="1">
    <location>
        <begin position="342"/>
        <end position="361"/>
    </location>
</feature>
<keyword evidence="1" id="KW-1133">Transmembrane helix</keyword>
<dbReference type="eggNOG" id="ENOG502Z7TU">
    <property type="taxonomic scope" value="Bacteria"/>
</dbReference>
<feature type="transmembrane region" description="Helical" evidence="1">
    <location>
        <begin position="115"/>
        <end position="136"/>
    </location>
</feature>
<feature type="transmembrane region" description="Helical" evidence="1">
    <location>
        <begin position="148"/>
        <end position="170"/>
    </location>
</feature>
<feature type="transmembrane region" description="Helical" evidence="1">
    <location>
        <begin position="73"/>
        <end position="94"/>
    </location>
</feature>
<keyword evidence="3" id="KW-1185">Reference proteome</keyword>
<feature type="transmembrane region" description="Helical" evidence="1">
    <location>
        <begin position="182"/>
        <end position="201"/>
    </location>
</feature>
<dbReference type="RefSeq" id="WP_013131059.1">
    <property type="nucleotide sequence ID" value="NC_014165.1"/>
</dbReference>
<gene>
    <name evidence="2" type="ordered locus">Tbis_0802</name>
</gene>
<evidence type="ECO:0000313" key="2">
    <source>
        <dbReference type="EMBL" id="ADG87526.1"/>
    </source>
</evidence>
<evidence type="ECO:0000256" key="1">
    <source>
        <dbReference type="SAM" id="Phobius"/>
    </source>
</evidence>
<name>D6Y6F4_THEBD</name>
<dbReference type="EMBL" id="CP001874">
    <property type="protein sequence ID" value="ADG87526.1"/>
    <property type="molecule type" value="Genomic_DNA"/>
</dbReference>
<evidence type="ECO:0000313" key="3">
    <source>
        <dbReference type="Proteomes" id="UP000006640"/>
    </source>
</evidence>
<proteinExistence type="predicted"/>
<feature type="transmembrane region" description="Helical" evidence="1">
    <location>
        <begin position="278"/>
        <end position="296"/>
    </location>
</feature>
<dbReference type="Proteomes" id="UP000006640">
    <property type="component" value="Chromosome"/>
</dbReference>
<keyword evidence="1" id="KW-0472">Membrane</keyword>
<feature type="transmembrane region" description="Helical" evidence="1">
    <location>
        <begin position="316"/>
        <end position="335"/>
    </location>
</feature>
<protein>
    <submittedName>
        <fullName evidence="2">Uncharacterized protein</fullName>
    </submittedName>
</protein>
<sequence length="500" mass="51532">MPQRLHRLLPALLGLALGVLALGPALGPGFVLRYDMVFVPDPPLRAEPGGAFPRAVPSDQVVALLSAVLPAEAVQKLILLGVFVLAASGAAALVPGGRTGPRLVAAACYAWNAYLAQRLLLGHWALLLGYAGLPWAVRAAARGGVPRLLLALLPAAAGGFKAMLITALAVLPVSALAGARRLATAGGAIALFSLPWLIPALRATAETDPAGVAAFAPRADGPFGTLGSLLMLGGVWNAEAEVPGQGWWAIATVRLVVTAVALAGFAGTVRAGWPAARGLGLAAAAGLLIACTGAFAPGALRTLIEWWAGFGTLRDGQLFIAPLALAEALGLAAAASRLGRMAVAVAAVPVLVLPTFALGAFGRLAAVEYPAEWRTVQRIVNRDPAPGALVSLPWGAYRAFEWNGGRVVLDPATKLFARRVLWDDTLIVGTAEGPIRVAPEDPEARRIGALLARGGPLTAALRDAGVRYVLVAGLDKNRFLSQVPGARVAWSGEELLLLRL</sequence>
<organism evidence="2 3">
    <name type="scientific">Thermobispora bispora (strain ATCC 19993 / DSM 43833 / CBS 139.67 / JCM 10125 / KCTC 9307 / NBRC 14880 / R51)</name>
    <dbReference type="NCBI Taxonomy" id="469371"/>
    <lineage>
        <taxon>Bacteria</taxon>
        <taxon>Bacillati</taxon>
        <taxon>Actinomycetota</taxon>
        <taxon>Actinomycetes</taxon>
        <taxon>Streptosporangiales</taxon>
        <taxon>Streptosporangiaceae</taxon>
        <taxon>Thermobispora</taxon>
    </lineage>
</organism>
<keyword evidence="1" id="KW-0812">Transmembrane</keyword>
<reference evidence="2 3" key="1">
    <citation type="submission" date="2010-01" db="EMBL/GenBank/DDBJ databases">
        <title>The complete genome of Thermobispora bispora DSM 43833.</title>
        <authorList>
            <consortium name="US DOE Joint Genome Institute (JGI-PGF)"/>
            <person name="Lucas S."/>
            <person name="Copeland A."/>
            <person name="Lapidus A."/>
            <person name="Glavina del Rio T."/>
            <person name="Dalin E."/>
            <person name="Tice H."/>
            <person name="Bruce D."/>
            <person name="Goodwin L."/>
            <person name="Pitluck S."/>
            <person name="Kyrpides N."/>
            <person name="Mavromatis K."/>
            <person name="Ivanova N."/>
            <person name="Mikhailova N."/>
            <person name="Chertkov O."/>
            <person name="Brettin T."/>
            <person name="Detter J.C."/>
            <person name="Han C."/>
            <person name="Larimer F."/>
            <person name="Land M."/>
            <person name="Hauser L."/>
            <person name="Markowitz V."/>
            <person name="Cheng J.-F."/>
            <person name="Hugenholtz P."/>
            <person name="Woyke T."/>
            <person name="Wu D."/>
            <person name="Jando M."/>
            <person name="Schneider S."/>
            <person name="Klenk H.-P."/>
            <person name="Eisen J.A."/>
        </authorList>
    </citation>
    <scope>NUCLEOTIDE SEQUENCE [LARGE SCALE GENOMIC DNA]</scope>
    <source>
        <strain evidence="3">ATCC 19993 / DSM 43833 / CBS 139.67 / JCM 10125 / KCTC 9307 / NBRC 14880 / R51</strain>
    </source>
</reference>
<feature type="transmembrane region" description="Helical" evidence="1">
    <location>
        <begin position="246"/>
        <end position="266"/>
    </location>
</feature>